<organism evidence="6 7">
    <name type="scientific">Triparma strigata</name>
    <dbReference type="NCBI Taxonomy" id="1606541"/>
    <lineage>
        <taxon>Eukaryota</taxon>
        <taxon>Sar</taxon>
        <taxon>Stramenopiles</taxon>
        <taxon>Ochrophyta</taxon>
        <taxon>Bolidophyceae</taxon>
        <taxon>Parmales</taxon>
        <taxon>Triparmaceae</taxon>
        <taxon>Triparma</taxon>
    </lineage>
</organism>
<name>A0A9W7BGI6_9STRA</name>
<dbReference type="AlphaFoldDB" id="A0A9W7BGI6"/>
<dbReference type="Gene3D" id="2.40.40.50">
    <property type="entry name" value="Ubiquitin fusion degradation protein UFD1, N-terminal domain"/>
    <property type="match status" value="1"/>
</dbReference>
<dbReference type="GO" id="GO:0034098">
    <property type="term" value="C:VCP-NPL4-UFD1 AAA ATPase complex"/>
    <property type="evidence" value="ECO:0007669"/>
    <property type="project" value="TreeGrafter"/>
</dbReference>
<keyword evidence="2" id="KW-0833">Ubl conjugation pathway</keyword>
<evidence type="ECO:0000259" key="5">
    <source>
        <dbReference type="Pfam" id="PF24842"/>
    </source>
</evidence>
<feature type="compositionally biased region" description="Polar residues" evidence="3">
    <location>
        <begin position="348"/>
        <end position="357"/>
    </location>
</feature>
<accession>A0A9W7BGI6</accession>
<dbReference type="Pfam" id="PF03152">
    <property type="entry name" value="UFD1_N1"/>
    <property type="match status" value="1"/>
</dbReference>
<dbReference type="EMBL" id="BRXY01000338">
    <property type="protein sequence ID" value="GMH88126.1"/>
    <property type="molecule type" value="Genomic_DNA"/>
</dbReference>
<evidence type="ECO:0008006" key="8">
    <source>
        <dbReference type="Google" id="ProtNLM"/>
    </source>
</evidence>
<dbReference type="GO" id="GO:0031593">
    <property type="term" value="F:polyubiquitin modification-dependent protein binding"/>
    <property type="evidence" value="ECO:0007669"/>
    <property type="project" value="TreeGrafter"/>
</dbReference>
<feature type="domain" description="Ubiquitin fusion degradation protein UFD1 N-terminal subdomain 2" evidence="5">
    <location>
        <begin position="115"/>
        <end position="190"/>
    </location>
</feature>
<dbReference type="Pfam" id="PF24842">
    <property type="entry name" value="UFD1_N2"/>
    <property type="match status" value="1"/>
</dbReference>
<dbReference type="InterPro" id="IPR055418">
    <property type="entry name" value="UFD1_N2"/>
</dbReference>
<keyword evidence="7" id="KW-1185">Reference proteome</keyword>
<evidence type="ECO:0000313" key="7">
    <source>
        <dbReference type="Proteomes" id="UP001165085"/>
    </source>
</evidence>
<dbReference type="OrthoDB" id="422728at2759"/>
<feature type="compositionally biased region" description="Basic and acidic residues" evidence="3">
    <location>
        <begin position="266"/>
        <end position="276"/>
    </location>
</feature>
<feature type="compositionally biased region" description="Polar residues" evidence="3">
    <location>
        <begin position="226"/>
        <end position="241"/>
    </location>
</feature>
<protein>
    <recommendedName>
        <fullName evidence="8">Ubiquitin fusion degradaton protein</fullName>
    </recommendedName>
</protein>
<dbReference type="InterPro" id="IPR055417">
    <property type="entry name" value="UFD1_N1"/>
</dbReference>
<proteinExistence type="inferred from homology"/>
<feature type="domain" description="Ubiquitin fusion degradation protein UFD1 N-terminal subdomain 1" evidence="4">
    <location>
        <begin position="20"/>
        <end position="114"/>
    </location>
</feature>
<feature type="compositionally biased region" description="Basic and acidic residues" evidence="3">
    <location>
        <begin position="323"/>
        <end position="336"/>
    </location>
</feature>
<evidence type="ECO:0000256" key="2">
    <source>
        <dbReference type="ARBA" id="ARBA00022786"/>
    </source>
</evidence>
<reference evidence="7" key="1">
    <citation type="journal article" date="2023" name="Commun. Biol.">
        <title>Genome analysis of Parmales, the sister group of diatoms, reveals the evolutionary specialization of diatoms from phago-mixotrophs to photoautotrophs.</title>
        <authorList>
            <person name="Ban H."/>
            <person name="Sato S."/>
            <person name="Yoshikawa S."/>
            <person name="Yamada K."/>
            <person name="Nakamura Y."/>
            <person name="Ichinomiya M."/>
            <person name="Sato N."/>
            <person name="Blanc-Mathieu R."/>
            <person name="Endo H."/>
            <person name="Kuwata A."/>
            <person name="Ogata H."/>
        </authorList>
    </citation>
    <scope>NUCLEOTIDE SEQUENCE [LARGE SCALE GENOMIC DNA]</scope>
    <source>
        <strain evidence="7">NIES 3701</strain>
    </source>
</reference>
<feature type="region of interest" description="Disordered" evidence="3">
    <location>
        <begin position="311"/>
        <end position="367"/>
    </location>
</feature>
<dbReference type="InterPro" id="IPR004854">
    <property type="entry name" value="Ufd1-like"/>
</dbReference>
<comment type="caution">
    <text evidence="6">The sequence shown here is derived from an EMBL/GenBank/DDBJ whole genome shotgun (WGS) entry which is preliminary data.</text>
</comment>
<feature type="region of interest" description="Disordered" evidence="3">
    <location>
        <begin position="215"/>
        <end position="276"/>
    </location>
</feature>
<gene>
    <name evidence="6" type="ORF">TrST_g6165</name>
</gene>
<dbReference type="Proteomes" id="UP001165085">
    <property type="component" value="Unassembled WGS sequence"/>
</dbReference>
<dbReference type="GO" id="GO:0006511">
    <property type="term" value="P:ubiquitin-dependent protein catabolic process"/>
    <property type="evidence" value="ECO:0007669"/>
    <property type="project" value="InterPro"/>
</dbReference>
<dbReference type="GO" id="GO:0036503">
    <property type="term" value="P:ERAD pathway"/>
    <property type="evidence" value="ECO:0007669"/>
    <property type="project" value="TreeGrafter"/>
</dbReference>
<evidence type="ECO:0000259" key="4">
    <source>
        <dbReference type="Pfam" id="PF03152"/>
    </source>
</evidence>
<feature type="compositionally biased region" description="Basic residues" evidence="3">
    <location>
        <begin position="358"/>
        <end position="367"/>
    </location>
</feature>
<evidence type="ECO:0000256" key="1">
    <source>
        <dbReference type="ARBA" id="ARBA00006043"/>
    </source>
</evidence>
<sequence length="387" mass="41578">MFGFGGPANGIPMGGSPRRFEEQYHCYSVAYADKPHLEGGDKIILPPSALDTLSRLLVEYPMLFNLSSESGNSTHSGVLEFSAPEGSCYIPYWVMQNLLIPEGGLLTVKNVSLPKASLIKLKPQHVDWLEISNPRAVLEHALRNFSCVTKGDTICIPYNDRNYHLELKDVQPQDAACIIETDCNVDFEAPVGYVEPDYKKMAEDKQREQYANMPKQSRFGGASPHLSASSPAQSRDGSVNGSVPPLDLGGAEVQKGPRIVNGQIIKGDDDKDKGPDEALLADRVGATGVQPNAAVPTKAPTNTYWAVAGGGSRLDGKAPSPLKDTEGNVQDPRELRLAAAAAREAANKSDSVQQASQVKRKSLIGNKYSKRKIGGATAFNGGGNTMK</sequence>
<evidence type="ECO:0000256" key="3">
    <source>
        <dbReference type="SAM" id="MobiDB-lite"/>
    </source>
</evidence>
<dbReference type="PANTHER" id="PTHR12555">
    <property type="entry name" value="UBIQUITIN FUSION DEGRADATON PROTEIN 1"/>
    <property type="match status" value="1"/>
</dbReference>
<dbReference type="PANTHER" id="PTHR12555:SF13">
    <property type="entry name" value="UBIQUITIN RECOGNITION FACTOR IN ER-ASSOCIATED DEGRADATION PROTEIN 1"/>
    <property type="match status" value="1"/>
</dbReference>
<comment type="similarity">
    <text evidence="1">Belongs to the UFD1 family.</text>
</comment>
<dbReference type="InterPro" id="IPR042299">
    <property type="entry name" value="Ufd1-like_Nn"/>
</dbReference>
<dbReference type="Gene3D" id="3.10.330.10">
    <property type="match status" value="1"/>
</dbReference>
<evidence type="ECO:0000313" key="6">
    <source>
        <dbReference type="EMBL" id="GMH88126.1"/>
    </source>
</evidence>